<evidence type="ECO:0000313" key="3">
    <source>
        <dbReference type="Proteomes" id="UP001159179"/>
    </source>
</evidence>
<organism evidence="2 3">
    <name type="scientific">Heyndrickxia oleronia</name>
    <dbReference type="NCBI Taxonomy" id="38875"/>
    <lineage>
        <taxon>Bacteria</taxon>
        <taxon>Bacillati</taxon>
        <taxon>Bacillota</taxon>
        <taxon>Bacilli</taxon>
        <taxon>Bacillales</taxon>
        <taxon>Bacillaceae</taxon>
        <taxon>Heyndrickxia</taxon>
    </lineage>
</organism>
<accession>A0AAW6SZ78</accession>
<gene>
    <name evidence="2" type="ORF">P5X88_15435</name>
</gene>
<name>A0AAW6SZ78_9BACI</name>
<protein>
    <submittedName>
        <fullName evidence="2">Uncharacterized protein</fullName>
    </submittedName>
</protein>
<keyword evidence="1" id="KW-0472">Membrane</keyword>
<evidence type="ECO:0000256" key="1">
    <source>
        <dbReference type="SAM" id="Phobius"/>
    </source>
</evidence>
<dbReference type="RefSeq" id="WP_251337633.1">
    <property type="nucleotide sequence ID" value="NZ_JAMATW010000002.1"/>
</dbReference>
<evidence type="ECO:0000313" key="2">
    <source>
        <dbReference type="EMBL" id="MDH5162327.1"/>
    </source>
</evidence>
<keyword evidence="1" id="KW-0812">Transmembrane</keyword>
<feature type="transmembrane region" description="Helical" evidence="1">
    <location>
        <begin position="37"/>
        <end position="61"/>
    </location>
</feature>
<feature type="transmembrane region" description="Helical" evidence="1">
    <location>
        <begin position="6"/>
        <end position="25"/>
    </location>
</feature>
<proteinExistence type="predicted"/>
<keyword evidence="1" id="KW-1133">Transmembrane helix</keyword>
<dbReference type="Proteomes" id="UP001159179">
    <property type="component" value="Unassembled WGS sequence"/>
</dbReference>
<dbReference type="AlphaFoldDB" id="A0AAW6SZ78"/>
<dbReference type="EMBL" id="JAROYP010000009">
    <property type="protein sequence ID" value="MDH5162327.1"/>
    <property type="molecule type" value="Genomic_DNA"/>
</dbReference>
<feature type="transmembrane region" description="Helical" evidence="1">
    <location>
        <begin position="73"/>
        <end position="98"/>
    </location>
</feature>
<sequence>MAGLLNFGSLILGLIALTIPVVNFMQYKKQNNKNRGVLSFISISSCAVSLCFQILYCYYLVKIEDWSALMDITGAMAFVAMLLLIITIILNTINLIVFRDRTINTR</sequence>
<comment type="caution">
    <text evidence="2">The sequence shown here is derived from an EMBL/GenBank/DDBJ whole genome shotgun (WGS) entry which is preliminary data.</text>
</comment>
<reference evidence="2" key="1">
    <citation type="submission" date="2023-03" db="EMBL/GenBank/DDBJ databases">
        <title>Bacterial isolates from washroom surfaces on a university campus.</title>
        <authorList>
            <person name="Holman D.B."/>
            <person name="Gzyl K.E."/>
            <person name="Taheri A.E."/>
        </authorList>
    </citation>
    <scope>NUCLEOTIDE SEQUENCE</scope>
    <source>
        <strain evidence="2">RD03</strain>
    </source>
</reference>